<sequence length="175" mass="18967">MQTHLPLLLLGGLLSAATPTWAGLLGTDFLFECPQCTPATAEHFIGKAGPGDYALKGDGYTWDEVDVEASTISIKVVVEGYTRSPLIFRLTWSPADYHLLNATASPSSTFMTGYSWGPGELMVDMGDQYFVAGSQITFDLTAATVPEPSAWLLGLMGAAMILWRRERRRPAACQC</sequence>
<evidence type="ECO:0000256" key="1">
    <source>
        <dbReference type="SAM" id="SignalP"/>
    </source>
</evidence>
<comment type="caution">
    <text evidence="2">The sequence shown here is derived from an EMBL/GenBank/DDBJ whole genome shotgun (WGS) entry which is preliminary data.</text>
</comment>
<feature type="chain" id="PRO_5045999871" evidence="1">
    <location>
        <begin position="23"/>
        <end position="175"/>
    </location>
</feature>
<organism evidence="2 3">
    <name type="scientific">Pelomonas aquatica</name>
    <dbReference type="NCBI Taxonomy" id="431058"/>
    <lineage>
        <taxon>Bacteria</taxon>
        <taxon>Pseudomonadati</taxon>
        <taxon>Pseudomonadota</taxon>
        <taxon>Betaproteobacteria</taxon>
        <taxon>Burkholderiales</taxon>
        <taxon>Sphaerotilaceae</taxon>
        <taxon>Roseateles</taxon>
    </lineage>
</organism>
<gene>
    <name evidence="2" type="ORF">J2X16_002773</name>
</gene>
<keyword evidence="1" id="KW-0732">Signal</keyword>
<evidence type="ECO:0000313" key="3">
    <source>
        <dbReference type="Proteomes" id="UP001180536"/>
    </source>
</evidence>
<reference evidence="2 3" key="1">
    <citation type="submission" date="2023-07" db="EMBL/GenBank/DDBJ databases">
        <title>Sorghum-associated microbial communities from plants grown in Nebraska, USA.</title>
        <authorList>
            <person name="Schachtman D."/>
        </authorList>
    </citation>
    <scope>NUCLEOTIDE SEQUENCE [LARGE SCALE GENOMIC DNA]</scope>
    <source>
        <strain evidence="2 3">BE310</strain>
    </source>
</reference>
<dbReference type="EMBL" id="JAVDXQ010000004">
    <property type="protein sequence ID" value="MDR7297424.1"/>
    <property type="molecule type" value="Genomic_DNA"/>
</dbReference>
<keyword evidence="3" id="KW-1185">Reference proteome</keyword>
<dbReference type="RefSeq" id="WP_310345617.1">
    <property type="nucleotide sequence ID" value="NZ_JAVDXQ010000004.1"/>
</dbReference>
<dbReference type="NCBIfam" id="TIGR02595">
    <property type="entry name" value="PEP_CTERM"/>
    <property type="match status" value="1"/>
</dbReference>
<feature type="signal peptide" evidence="1">
    <location>
        <begin position="1"/>
        <end position="22"/>
    </location>
</feature>
<name>A0ABU1Z9X9_9BURK</name>
<dbReference type="Proteomes" id="UP001180536">
    <property type="component" value="Unassembled WGS sequence"/>
</dbReference>
<accession>A0ABU1Z9X9</accession>
<evidence type="ECO:0000313" key="2">
    <source>
        <dbReference type="EMBL" id="MDR7297424.1"/>
    </source>
</evidence>
<protein>
    <submittedName>
        <fullName evidence="2">MYXO-CTERM domain-containing protein</fullName>
    </submittedName>
</protein>
<dbReference type="InterPro" id="IPR013424">
    <property type="entry name" value="Ice-binding_C"/>
</dbReference>
<proteinExistence type="predicted"/>